<dbReference type="NCBIfam" id="NF033788">
    <property type="entry name" value="HTH_metalloreg"/>
    <property type="match status" value="1"/>
</dbReference>
<dbReference type="PRINTS" id="PR00778">
    <property type="entry name" value="HTHARSR"/>
</dbReference>
<dbReference type="AlphaFoldDB" id="A0A2J8B4S9"/>
<evidence type="ECO:0000313" key="5">
    <source>
        <dbReference type="EMBL" id="PNH19787.1"/>
    </source>
</evidence>
<dbReference type="Pfam" id="PF01022">
    <property type="entry name" value="HTH_5"/>
    <property type="match status" value="1"/>
</dbReference>
<keyword evidence="1" id="KW-0805">Transcription regulation</keyword>
<dbReference type="GO" id="GO:0003677">
    <property type="term" value="F:DNA binding"/>
    <property type="evidence" value="ECO:0007669"/>
    <property type="project" value="UniProtKB-KW"/>
</dbReference>
<evidence type="ECO:0000259" key="4">
    <source>
        <dbReference type="PROSITE" id="PS50987"/>
    </source>
</evidence>
<dbReference type="InterPro" id="IPR036390">
    <property type="entry name" value="WH_DNA-bd_sf"/>
</dbReference>
<protein>
    <submittedName>
        <fullName evidence="5">Transcriptional regulator</fullName>
    </submittedName>
</protein>
<evidence type="ECO:0000256" key="1">
    <source>
        <dbReference type="ARBA" id="ARBA00023015"/>
    </source>
</evidence>
<accession>A0A2J8B4S9</accession>
<dbReference type="PANTHER" id="PTHR33154">
    <property type="entry name" value="TRANSCRIPTIONAL REGULATOR, ARSR FAMILY"/>
    <property type="match status" value="1"/>
</dbReference>
<proteinExistence type="predicted"/>
<reference evidence="6" key="1">
    <citation type="submission" date="2017-04" db="EMBL/GenBank/DDBJ databases">
        <authorList>
            <person name="Bumgarner R.E."/>
            <person name="Fredricks D.N."/>
            <person name="Srinivasan S."/>
        </authorList>
    </citation>
    <scope>NUCLEOTIDE SEQUENCE [LARGE SCALE GENOMIC DNA]</scope>
    <source>
        <strain evidence="6">KA00405</strain>
    </source>
</reference>
<dbReference type="PANTHER" id="PTHR33154:SF18">
    <property type="entry name" value="ARSENICAL RESISTANCE OPERON REPRESSOR"/>
    <property type="match status" value="1"/>
</dbReference>
<keyword evidence="3" id="KW-0804">Transcription</keyword>
<evidence type="ECO:0000256" key="2">
    <source>
        <dbReference type="ARBA" id="ARBA00023125"/>
    </source>
</evidence>
<dbReference type="CDD" id="cd00090">
    <property type="entry name" value="HTH_ARSR"/>
    <property type="match status" value="1"/>
</dbReference>
<dbReference type="RefSeq" id="WP_012993311.1">
    <property type="nucleotide sequence ID" value="NZ_NBZD01000001.1"/>
</dbReference>
<sequence>MKKILQEQVVAYKALNDVTRIKILQMLKLRSMYTNEILDEFNITQPTLSYHMKILSSANLVDTKKVGRNVYYCLNRKTINHLIDFLSQIVKVDGEQCKDLNCSK</sequence>
<feature type="domain" description="HTH arsR-type" evidence="4">
    <location>
        <begin position="1"/>
        <end position="97"/>
    </location>
</feature>
<dbReference type="InterPro" id="IPR051081">
    <property type="entry name" value="HTH_MetalResp_TranReg"/>
</dbReference>
<keyword evidence="2" id="KW-0238">DNA-binding</keyword>
<dbReference type="Proteomes" id="UP000236394">
    <property type="component" value="Unassembled WGS sequence"/>
</dbReference>
<dbReference type="InterPro" id="IPR001845">
    <property type="entry name" value="HTH_ArsR_DNA-bd_dom"/>
</dbReference>
<dbReference type="InterPro" id="IPR011991">
    <property type="entry name" value="ArsR-like_HTH"/>
</dbReference>
<evidence type="ECO:0000256" key="3">
    <source>
        <dbReference type="ARBA" id="ARBA00023163"/>
    </source>
</evidence>
<comment type="caution">
    <text evidence="5">The sequence shown here is derived from an EMBL/GenBank/DDBJ whole genome shotgun (WGS) entry which is preliminary data.</text>
</comment>
<evidence type="ECO:0000313" key="6">
    <source>
        <dbReference type="Proteomes" id="UP000236394"/>
    </source>
</evidence>
<organism evidence="5 6">
    <name type="scientific">Mageeibacillus indolicus</name>
    <dbReference type="NCBI Taxonomy" id="884684"/>
    <lineage>
        <taxon>Bacteria</taxon>
        <taxon>Bacillati</taxon>
        <taxon>Bacillota</taxon>
        <taxon>Clostridia</taxon>
        <taxon>Eubacteriales</taxon>
        <taxon>Oscillospiraceae</taxon>
        <taxon>Mageeibacillus</taxon>
    </lineage>
</organism>
<dbReference type="GO" id="GO:0003700">
    <property type="term" value="F:DNA-binding transcription factor activity"/>
    <property type="evidence" value="ECO:0007669"/>
    <property type="project" value="InterPro"/>
</dbReference>
<dbReference type="OMA" id="KSLCVCD"/>
<dbReference type="SMART" id="SM00418">
    <property type="entry name" value="HTH_ARSR"/>
    <property type="match status" value="1"/>
</dbReference>
<name>A0A2J8B4S9_9FIRM</name>
<dbReference type="SUPFAM" id="SSF46785">
    <property type="entry name" value="Winged helix' DNA-binding domain"/>
    <property type="match status" value="1"/>
</dbReference>
<dbReference type="InterPro" id="IPR036388">
    <property type="entry name" value="WH-like_DNA-bd_sf"/>
</dbReference>
<dbReference type="PROSITE" id="PS50987">
    <property type="entry name" value="HTH_ARSR_2"/>
    <property type="match status" value="1"/>
</dbReference>
<gene>
    <name evidence="5" type="ORF">B7R76_02610</name>
</gene>
<dbReference type="Gene3D" id="1.10.10.10">
    <property type="entry name" value="Winged helix-like DNA-binding domain superfamily/Winged helix DNA-binding domain"/>
    <property type="match status" value="1"/>
</dbReference>
<dbReference type="EMBL" id="NBZD01000001">
    <property type="protein sequence ID" value="PNH19787.1"/>
    <property type="molecule type" value="Genomic_DNA"/>
</dbReference>